<gene>
    <name evidence="2" type="ORF">PTD2_20607</name>
</gene>
<comment type="caution">
    <text evidence="2">The sequence shown here is derived from an EMBL/GenBank/DDBJ whole genome shotgun (WGS) entry which is preliminary data.</text>
</comment>
<sequence>MHKLSKEYLAECVQALDIEQTDSLSSTDNWAHVNKTLVHQDWDILYKKLAEYVDETAVNNESVQALMKEHFEIACRFYIPSKKAYIGMAIFYNQNEDMKKFHNSYHPAMVEYLGDAIVYYADNNL</sequence>
<protein>
    <recommendedName>
        <fullName evidence="1">TipAS antibiotic-recognition domain-containing protein</fullName>
    </recommendedName>
</protein>
<dbReference type="OrthoDB" id="9802944at2"/>
<dbReference type="STRING" id="87626.PTD2_20607"/>
<dbReference type="eggNOG" id="COG0789">
    <property type="taxonomic scope" value="Bacteria"/>
</dbReference>
<dbReference type="InterPro" id="IPR012925">
    <property type="entry name" value="TipAS_dom"/>
</dbReference>
<dbReference type="Pfam" id="PF07739">
    <property type="entry name" value="TipAS"/>
    <property type="match status" value="1"/>
</dbReference>
<evidence type="ECO:0000259" key="1">
    <source>
        <dbReference type="Pfam" id="PF07739"/>
    </source>
</evidence>
<organism evidence="2 3">
    <name type="scientific">Pseudoalteromonas tunicata D2</name>
    <dbReference type="NCBI Taxonomy" id="87626"/>
    <lineage>
        <taxon>Bacteria</taxon>
        <taxon>Pseudomonadati</taxon>
        <taxon>Pseudomonadota</taxon>
        <taxon>Gammaproteobacteria</taxon>
        <taxon>Alteromonadales</taxon>
        <taxon>Pseudoalteromonadaceae</taxon>
        <taxon>Pseudoalteromonas</taxon>
    </lineage>
</organism>
<dbReference type="Proteomes" id="UP000006201">
    <property type="component" value="Unassembled WGS sequence"/>
</dbReference>
<dbReference type="InterPro" id="IPR036244">
    <property type="entry name" value="TipA-like_antibiotic-bd"/>
</dbReference>
<dbReference type="EMBL" id="AAOH01000004">
    <property type="protein sequence ID" value="EAR28255.1"/>
    <property type="molecule type" value="Genomic_DNA"/>
</dbReference>
<accession>A4CA47</accession>
<evidence type="ECO:0000313" key="2">
    <source>
        <dbReference type="EMBL" id="EAR28255.1"/>
    </source>
</evidence>
<proteinExistence type="predicted"/>
<dbReference type="Gene3D" id="1.10.490.50">
    <property type="entry name" value="Antibiotic binding domain of TipA-like multidrug resistance regulators"/>
    <property type="match status" value="1"/>
</dbReference>
<evidence type="ECO:0000313" key="3">
    <source>
        <dbReference type="Proteomes" id="UP000006201"/>
    </source>
</evidence>
<dbReference type="SUPFAM" id="SSF89082">
    <property type="entry name" value="Antibiotic binding domain of TipA-like multidrug resistance regulators"/>
    <property type="match status" value="1"/>
</dbReference>
<name>A4CA47_9GAMM</name>
<reference evidence="2 3" key="1">
    <citation type="submission" date="2006-02" db="EMBL/GenBank/DDBJ databases">
        <authorList>
            <person name="Moran M.A."/>
            <person name="Kjelleberg S."/>
            <person name="Egan S."/>
            <person name="Saunders N."/>
            <person name="Thomas T."/>
            <person name="Ferriera S."/>
            <person name="Johnson J."/>
            <person name="Kravitz S."/>
            <person name="Halpern A."/>
            <person name="Remington K."/>
            <person name="Beeson K."/>
            <person name="Tran B."/>
            <person name="Rogers Y.-H."/>
            <person name="Friedman R."/>
            <person name="Venter J.C."/>
        </authorList>
    </citation>
    <scope>NUCLEOTIDE SEQUENCE [LARGE SCALE GENOMIC DNA]</scope>
    <source>
        <strain evidence="2 3">D2</strain>
    </source>
</reference>
<dbReference type="HOGENOM" id="CLU_1954923_0_0_6"/>
<dbReference type="AlphaFoldDB" id="A4CA47"/>
<dbReference type="RefSeq" id="WP_009840087.1">
    <property type="nucleotide sequence ID" value="NZ_CH959301.1"/>
</dbReference>
<feature type="domain" description="TipAS antibiotic-recognition" evidence="1">
    <location>
        <begin position="25"/>
        <end position="120"/>
    </location>
</feature>
<keyword evidence="3" id="KW-1185">Reference proteome</keyword>